<dbReference type="Proteomes" id="UP000198847">
    <property type="component" value="Unassembled WGS sequence"/>
</dbReference>
<feature type="transmembrane region" description="Helical" evidence="1">
    <location>
        <begin position="12"/>
        <end position="32"/>
    </location>
</feature>
<organism evidence="2 3">
    <name type="scientific">Propionispora vibrioides</name>
    <dbReference type="NCBI Taxonomy" id="112903"/>
    <lineage>
        <taxon>Bacteria</taxon>
        <taxon>Bacillati</taxon>
        <taxon>Bacillota</taxon>
        <taxon>Negativicutes</taxon>
        <taxon>Selenomonadales</taxon>
        <taxon>Sporomusaceae</taxon>
        <taxon>Propionispora</taxon>
    </lineage>
</organism>
<gene>
    <name evidence="2" type="ORF">SAMN04490178_101285</name>
</gene>
<keyword evidence="3" id="KW-1185">Reference proteome</keyword>
<evidence type="ECO:0000256" key="1">
    <source>
        <dbReference type="SAM" id="Phobius"/>
    </source>
</evidence>
<proteinExistence type="predicted"/>
<keyword evidence="1" id="KW-1133">Transmembrane helix</keyword>
<dbReference type="STRING" id="112903.SAMN04490178_101285"/>
<accession>A0A1H8P085</accession>
<dbReference type="OrthoDB" id="9832226at2"/>
<reference evidence="2 3" key="1">
    <citation type="submission" date="2016-10" db="EMBL/GenBank/DDBJ databases">
        <authorList>
            <person name="de Groot N.N."/>
        </authorList>
    </citation>
    <scope>NUCLEOTIDE SEQUENCE [LARGE SCALE GENOMIC DNA]</scope>
    <source>
        <strain evidence="2 3">DSM 13305</strain>
    </source>
</reference>
<protein>
    <recommendedName>
        <fullName evidence="4">Prepilin-type N-terminal cleavage/methylation domain-containing protein</fullName>
    </recommendedName>
</protein>
<dbReference type="RefSeq" id="WP_091743598.1">
    <property type="nucleotide sequence ID" value="NZ_FODY01000001.1"/>
</dbReference>
<name>A0A1H8P085_9FIRM</name>
<dbReference type="EMBL" id="FODY01000001">
    <property type="protein sequence ID" value="SEO35033.1"/>
    <property type="molecule type" value="Genomic_DNA"/>
</dbReference>
<sequence>MRYFRGQTGFFLIEALFAALILLIALPSLTILTTQAFQRAQHAHRAVLAANLAREKLEELKAGIETGKQLNFVELPWQLPEERLSEPGGQAVYIRNGQVTEAGPVGRYSLVQVSVQVTWQEHSQSQKVVLETFCVLTQVSAGSENGRPVVV</sequence>
<evidence type="ECO:0000313" key="2">
    <source>
        <dbReference type="EMBL" id="SEO35033.1"/>
    </source>
</evidence>
<keyword evidence="1" id="KW-0812">Transmembrane</keyword>
<evidence type="ECO:0008006" key="4">
    <source>
        <dbReference type="Google" id="ProtNLM"/>
    </source>
</evidence>
<dbReference type="AlphaFoldDB" id="A0A1H8P085"/>
<evidence type="ECO:0000313" key="3">
    <source>
        <dbReference type="Proteomes" id="UP000198847"/>
    </source>
</evidence>
<keyword evidence="1" id="KW-0472">Membrane</keyword>